<organism evidence="4 5">
    <name type="scientific">Saccharopolyspora dendranthemae</name>
    <dbReference type="NCBI Taxonomy" id="1181886"/>
    <lineage>
        <taxon>Bacteria</taxon>
        <taxon>Bacillati</taxon>
        <taxon>Actinomycetota</taxon>
        <taxon>Actinomycetes</taxon>
        <taxon>Pseudonocardiales</taxon>
        <taxon>Pseudonocardiaceae</taxon>
        <taxon>Saccharopolyspora</taxon>
    </lineage>
</organism>
<feature type="transmembrane region" description="Helical" evidence="2">
    <location>
        <begin position="69"/>
        <end position="88"/>
    </location>
</feature>
<dbReference type="Gene3D" id="3.40.390.10">
    <property type="entry name" value="Collagenase (Catalytic Domain)"/>
    <property type="match status" value="1"/>
</dbReference>
<dbReference type="AlphaFoldDB" id="A0A561U1M9"/>
<accession>A0A561U1M9</accession>
<name>A0A561U1M9_9PSEU</name>
<proteinExistence type="predicted"/>
<comment type="caution">
    <text evidence="4">The sequence shown here is derived from an EMBL/GenBank/DDBJ whole genome shotgun (WGS) entry which is preliminary data.</text>
</comment>
<keyword evidence="5" id="KW-1185">Reference proteome</keyword>
<dbReference type="Proteomes" id="UP000316184">
    <property type="component" value="Unassembled WGS sequence"/>
</dbReference>
<dbReference type="InterPro" id="IPR024079">
    <property type="entry name" value="MetalloPept_cat_dom_sf"/>
</dbReference>
<dbReference type="InterPro" id="IPR022603">
    <property type="entry name" value="DUF3152"/>
</dbReference>
<feature type="compositionally biased region" description="Basic and acidic residues" evidence="1">
    <location>
        <begin position="10"/>
        <end position="38"/>
    </location>
</feature>
<keyword evidence="2" id="KW-1133">Transmembrane helix</keyword>
<feature type="domain" description="DUF3152" evidence="3">
    <location>
        <begin position="134"/>
        <end position="342"/>
    </location>
</feature>
<evidence type="ECO:0000256" key="1">
    <source>
        <dbReference type="SAM" id="MobiDB-lite"/>
    </source>
</evidence>
<sequence>MTRPPQPSRDPAEDRHPADHSARESRGLADRPRKRGEAPGDEPLAASWTPDKPEGNYRARHRKSVLGRYGWRVYALPLLVVITALAVLQTVRPGDVNAALTGPPPIAEQGPGEPVVREAPPSQTYPVNMFSADLPPGGPVPETGARTFQVLPGSSPVVGAGQLYRYSVEVEVGVELPDPNAEFGNLVQSTLSDPRSWTNPQAGGISLQRVDANTGQPDFRVILVSQQTAREACDYTDGVPYDSSCRKGDMVYLNAARWVRGAVSFEGDIGNYRRYAINHEVGHVFGNKHVGCPGQGALAPVMMQQTFSVANNELHDLNQVADQGTSIDSDGFVCRPNAWPFPVAPGF</sequence>
<protein>
    <submittedName>
        <fullName evidence="4">Uncharacterized protein DUF3152</fullName>
    </submittedName>
</protein>
<feature type="region of interest" description="Disordered" evidence="1">
    <location>
        <begin position="1"/>
        <end position="57"/>
    </location>
</feature>
<dbReference type="GO" id="GO:0008237">
    <property type="term" value="F:metallopeptidase activity"/>
    <property type="evidence" value="ECO:0007669"/>
    <property type="project" value="InterPro"/>
</dbReference>
<dbReference type="RefSeq" id="WP_145742924.1">
    <property type="nucleotide sequence ID" value="NZ_VIWX01000005.1"/>
</dbReference>
<gene>
    <name evidence="4" type="ORF">FHU35_15119</name>
</gene>
<reference evidence="4 5" key="1">
    <citation type="submission" date="2019-06" db="EMBL/GenBank/DDBJ databases">
        <title>Sequencing the genomes of 1000 actinobacteria strains.</title>
        <authorList>
            <person name="Klenk H.-P."/>
        </authorList>
    </citation>
    <scope>NUCLEOTIDE SEQUENCE [LARGE SCALE GENOMIC DNA]</scope>
    <source>
        <strain evidence="4 5">DSM 46699</strain>
    </source>
</reference>
<dbReference type="SUPFAM" id="SSF55486">
    <property type="entry name" value="Metalloproteases ('zincins'), catalytic domain"/>
    <property type="match status" value="1"/>
</dbReference>
<evidence type="ECO:0000259" key="3">
    <source>
        <dbReference type="Pfam" id="PF11350"/>
    </source>
</evidence>
<keyword evidence="2" id="KW-0472">Membrane</keyword>
<dbReference type="OrthoDB" id="9779865at2"/>
<evidence type="ECO:0000256" key="2">
    <source>
        <dbReference type="SAM" id="Phobius"/>
    </source>
</evidence>
<dbReference type="Pfam" id="PF11350">
    <property type="entry name" value="DUF3152"/>
    <property type="match status" value="1"/>
</dbReference>
<evidence type="ECO:0000313" key="4">
    <source>
        <dbReference type="EMBL" id="TWF93279.1"/>
    </source>
</evidence>
<dbReference type="EMBL" id="VIWX01000005">
    <property type="protein sequence ID" value="TWF93279.1"/>
    <property type="molecule type" value="Genomic_DNA"/>
</dbReference>
<evidence type="ECO:0000313" key="5">
    <source>
        <dbReference type="Proteomes" id="UP000316184"/>
    </source>
</evidence>
<keyword evidence="2" id="KW-0812">Transmembrane</keyword>